<gene>
    <name evidence="9" type="ORF">EV702DRAFT_1018298</name>
</gene>
<dbReference type="GO" id="GO:0005737">
    <property type="term" value="C:cytoplasm"/>
    <property type="evidence" value="ECO:0007669"/>
    <property type="project" value="TreeGrafter"/>
</dbReference>
<keyword evidence="10" id="KW-1185">Reference proteome</keyword>
<keyword evidence="1" id="KW-0808">Transferase</keyword>
<keyword evidence="4" id="KW-0378">Hydrolase</keyword>
<dbReference type="Pfam" id="PF00294">
    <property type="entry name" value="PfkB"/>
    <property type="match status" value="2"/>
</dbReference>
<feature type="domain" description="Carbohydrate kinase PfkB" evidence="8">
    <location>
        <begin position="394"/>
        <end position="603"/>
    </location>
</feature>
<keyword evidence="5" id="KW-0464">Manganese</keyword>
<protein>
    <submittedName>
        <fullName evidence="9">Indigoidine synthase A like protein-domain-containing protein</fullName>
    </submittedName>
</protein>
<dbReference type="EMBL" id="JABBWD010000001">
    <property type="protein sequence ID" value="KAG1784009.1"/>
    <property type="molecule type" value="Genomic_DNA"/>
</dbReference>
<dbReference type="InterPro" id="IPR007342">
    <property type="entry name" value="PsuG"/>
</dbReference>
<dbReference type="InterPro" id="IPR029056">
    <property type="entry name" value="Ribokinase-like"/>
</dbReference>
<keyword evidence="6" id="KW-0456">Lyase</keyword>
<dbReference type="PANTHER" id="PTHR42909">
    <property type="entry name" value="ZGC:136858"/>
    <property type="match status" value="1"/>
</dbReference>
<dbReference type="GO" id="GO:0004730">
    <property type="term" value="F:pseudouridylate synthase activity"/>
    <property type="evidence" value="ECO:0007669"/>
    <property type="project" value="InterPro"/>
</dbReference>
<evidence type="ECO:0000256" key="7">
    <source>
        <dbReference type="ARBA" id="ARBA00023295"/>
    </source>
</evidence>
<dbReference type="AlphaFoldDB" id="A0A9P7A7N4"/>
<dbReference type="InterPro" id="IPR002173">
    <property type="entry name" value="Carboh/pur_kinase_PfkB_CS"/>
</dbReference>
<evidence type="ECO:0000256" key="3">
    <source>
        <dbReference type="ARBA" id="ARBA00022777"/>
    </source>
</evidence>
<dbReference type="Proteomes" id="UP000714275">
    <property type="component" value="Unassembled WGS sequence"/>
</dbReference>
<keyword evidence="2" id="KW-0479">Metal-binding</keyword>
<dbReference type="GO" id="GO:0016798">
    <property type="term" value="F:hydrolase activity, acting on glycosyl bonds"/>
    <property type="evidence" value="ECO:0007669"/>
    <property type="project" value="UniProtKB-KW"/>
</dbReference>
<feature type="domain" description="Carbohydrate kinase PfkB" evidence="8">
    <location>
        <begin position="705"/>
        <end position="788"/>
    </location>
</feature>
<evidence type="ECO:0000256" key="1">
    <source>
        <dbReference type="ARBA" id="ARBA00022679"/>
    </source>
</evidence>
<dbReference type="SUPFAM" id="SSF53613">
    <property type="entry name" value="Ribokinase-like"/>
    <property type="match status" value="1"/>
</dbReference>
<accession>A0A9P7A7N4</accession>
<proteinExistence type="inferred from homology"/>
<dbReference type="OrthoDB" id="198885at2759"/>
<organism evidence="9 10">
    <name type="scientific">Suillus placidus</name>
    <dbReference type="NCBI Taxonomy" id="48579"/>
    <lineage>
        <taxon>Eukaryota</taxon>
        <taxon>Fungi</taxon>
        <taxon>Dikarya</taxon>
        <taxon>Basidiomycota</taxon>
        <taxon>Agaricomycotina</taxon>
        <taxon>Agaricomycetes</taxon>
        <taxon>Agaricomycetidae</taxon>
        <taxon>Boletales</taxon>
        <taxon>Suillineae</taxon>
        <taxon>Suillaceae</taxon>
        <taxon>Suillus</taxon>
    </lineage>
</organism>
<sequence length="799" mass="84745">MLRAFLRGTFTNQRLISLRKASSLSAARERQAPIDVHPEVEDALATGKPVVALESTIITHGMPYPTSLEMAQSVERIVRSTGSIPATIAVIGGRIKIGLHPAELERLADQRSNTTAVKLSRRDIAAAIALKKDGGTTCCSTLIFAALAGIKVFATGGLGGVHRGGENTMDVSADLHELTRCPVGLVSAGVKSILDIRRTLEYLETLGVPVVSYAETHDFPAFYSGRSGLESPWRVNDPRTAAHILHTHWQLGMSNGALFAVPIPAEYEAVGSALQDAVEQAVRESEEQNISNLGKAVTPWLLNRVGELTQGKSLVSNIALVENTALVGGQIAVEYAKLAGDRHDQDQCYPVTGIQGKPDELHSASDVASSGITDDLKGQPLLNASLIVVGCAAVDITSQPLTDSDLGHQSTSPGKVSMSLGGVGRNIAEAAHRVLSSCGSEFSAATLLVSSVGDDSFGRLLSEGTRMLGMRTDGLIPVHGGRSSVCSLLLETSGGLRTGVADMDLVRNMDGQMALEFILAHKPKLLAVDGNLSPDTLKVIVSECLRNGVDAADNTSKFSEPTSVVNSASILPAIAGNLDQLAWSPIAFASPNLLELAHVYQQAQLLDLTSHDRWWQVLDGLELGPKFRTDLDLLSRRDASNHDTSQGNLAFLVEKGVAQMAINLLPFFRHLVIKCGDLGVIVVMRLSGDDAAESSWSTESTNHHRRYVVSHSSTSGDIVVLQHFPAMQLPNDALVNTTGAGDSLVGALLATLVQSPKAFHSAISLQHTIDIAQHAALLSLQSPLAVSPLLSSLHGHLSH</sequence>
<evidence type="ECO:0000256" key="6">
    <source>
        <dbReference type="ARBA" id="ARBA00023239"/>
    </source>
</evidence>
<keyword evidence="7" id="KW-0326">Glycosidase</keyword>
<evidence type="ECO:0000256" key="5">
    <source>
        <dbReference type="ARBA" id="ARBA00023211"/>
    </source>
</evidence>
<comment type="caution">
    <text evidence="9">The sequence shown here is derived from an EMBL/GenBank/DDBJ whole genome shotgun (WGS) entry which is preliminary data.</text>
</comment>
<dbReference type="InterPro" id="IPR011611">
    <property type="entry name" value="PfkB_dom"/>
</dbReference>
<evidence type="ECO:0000313" key="9">
    <source>
        <dbReference type="EMBL" id="KAG1784009.1"/>
    </source>
</evidence>
<dbReference type="PROSITE" id="PS00584">
    <property type="entry name" value="PFKB_KINASES_2"/>
    <property type="match status" value="1"/>
</dbReference>
<evidence type="ECO:0000313" key="10">
    <source>
        <dbReference type="Proteomes" id="UP000714275"/>
    </source>
</evidence>
<evidence type="ECO:0000256" key="4">
    <source>
        <dbReference type="ARBA" id="ARBA00022801"/>
    </source>
</evidence>
<dbReference type="GO" id="GO:0016301">
    <property type="term" value="F:kinase activity"/>
    <property type="evidence" value="ECO:0007669"/>
    <property type="project" value="UniProtKB-KW"/>
</dbReference>
<dbReference type="Gene3D" id="3.40.1790.10">
    <property type="entry name" value="Indigoidine synthase domain"/>
    <property type="match status" value="1"/>
</dbReference>
<dbReference type="InterPro" id="IPR022830">
    <property type="entry name" value="Indigdn_synthA-like"/>
</dbReference>
<dbReference type="GO" id="GO:0046872">
    <property type="term" value="F:metal ion binding"/>
    <property type="evidence" value="ECO:0007669"/>
    <property type="project" value="UniProtKB-KW"/>
</dbReference>
<dbReference type="HAMAP" id="MF_01876">
    <property type="entry name" value="PsiMP_glycosidase"/>
    <property type="match status" value="1"/>
</dbReference>
<dbReference type="SUPFAM" id="SSF110581">
    <property type="entry name" value="Indigoidine synthase A-like"/>
    <property type="match status" value="1"/>
</dbReference>
<evidence type="ECO:0000259" key="8">
    <source>
        <dbReference type="Pfam" id="PF00294"/>
    </source>
</evidence>
<dbReference type="PANTHER" id="PTHR42909:SF1">
    <property type="entry name" value="CARBOHYDRATE KINASE PFKB DOMAIN-CONTAINING PROTEIN"/>
    <property type="match status" value="1"/>
</dbReference>
<dbReference type="Pfam" id="PF04227">
    <property type="entry name" value="Indigoidine_A"/>
    <property type="match status" value="1"/>
</dbReference>
<keyword evidence="3" id="KW-0418">Kinase</keyword>
<dbReference type="Gene3D" id="3.40.1190.20">
    <property type="match status" value="1"/>
</dbReference>
<reference evidence="9" key="1">
    <citation type="journal article" date="2020" name="New Phytol.">
        <title>Comparative genomics reveals dynamic genome evolution in host specialist ectomycorrhizal fungi.</title>
        <authorList>
            <person name="Lofgren L.A."/>
            <person name="Nguyen N.H."/>
            <person name="Vilgalys R."/>
            <person name="Ruytinx J."/>
            <person name="Liao H.L."/>
            <person name="Branco S."/>
            <person name="Kuo A."/>
            <person name="LaButti K."/>
            <person name="Lipzen A."/>
            <person name="Andreopoulos W."/>
            <person name="Pangilinan J."/>
            <person name="Riley R."/>
            <person name="Hundley H."/>
            <person name="Na H."/>
            <person name="Barry K."/>
            <person name="Grigoriev I.V."/>
            <person name="Stajich J.E."/>
            <person name="Kennedy P.G."/>
        </authorList>
    </citation>
    <scope>NUCLEOTIDE SEQUENCE</scope>
    <source>
        <strain evidence="9">DOB743</strain>
    </source>
</reference>
<name>A0A9P7A7N4_9AGAM</name>
<evidence type="ECO:0000256" key="2">
    <source>
        <dbReference type="ARBA" id="ARBA00022723"/>
    </source>
</evidence>